<dbReference type="PATRIC" id="fig|742738.3.peg.2968"/>
<evidence type="ECO:0000259" key="1">
    <source>
        <dbReference type="Pfam" id="PF00149"/>
    </source>
</evidence>
<dbReference type="InterPro" id="IPR029052">
    <property type="entry name" value="Metallo-depent_PP-like"/>
</dbReference>
<dbReference type="CDD" id="cd00838">
    <property type="entry name" value="MPP_superfamily"/>
    <property type="match status" value="1"/>
</dbReference>
<reference evidence="2 3" key="1">
    <citation type="submission" date="2011-08" db="EMBL/GenBank/DDBJ databases">
        <title>The Genome Sequence of Clostridium orbiscindens 1_3_50AFAA.</title>
        <authorList>
            <consortium name="The Broad Institute Genome Sequencing Platform"/>
            <person name="Earl A."/>
            <person name="Ward D."/>
            <person name="Feldgarden M."/>
            <person name="Gevers D."/>
            <person name="Daigneault M."/>
            <person name="Strauss J."/>
            <person name="Allen-Vercoe E."/>
            <person name="Young S.K."/>
            <person name="Zeng Q."/>
            <person name="Gargeya S."/>
            <person name="Fitzgerald M."/>
            <person name="Haas B."/>
            <person name="Abouelleil A."/>
            <person name="Alvarado L."/>
            <person name="Arachchi H.M."/>
            <person name="Berlin A."/>
            <person name="Brown A."/>
            <person name="Chapman S.B."/>
            <person name="Chen Z."/>
            <person name="Dunbar C."/>
            <person name="Freedman E."/>
            <person name="Gearin G."/>
            <person name="Gellesch M."/>
            <person name="Goldberg J."/>
            <person name="Griggs A."/>
            <person name="Gujja S."/>
            <person name="Heiman D."/>
            <person name="Howarth C."/>
            <person name="Larson L."/>
            <person name="Lui A."/>
            <person name="MacDonald P.J.P."/>
            <person name="Montmayeur A."/>
            <person name="Murphy C."/>
            <person name="Neiman D."/>
            <person name="Pearson M."/>
            <person name="Priest M."/>
            <person name="Roberts A."/>
            <person name="Saif S."/>
            <person name="Shea T."/>
            <person name="Shenoy N."/>
            <person name="Sisk P."/>
            <person name="Stolte C."/>
            <person name="Sykes S."/>
            <person name="Wortman J."/>
            <person name="Nusbaum C."/>
            <person name="Birren B."/>
        </authorList>
    </citation>
    <scope>NUCLEOTIDE SEQUENCE [LARGE SCALE GENOMIC DNA]</scope>
    <source>
        <strain evidence="2 3">1_3_50AFAA</strain>
    </source>
</reference>
<evidence type="ECO:0000313" key="3">
    <source>
        <dbReference type="Proteomes" id="UP000029585"/>
    </source>
</evidence>
<dbReference type="GO" id="GO:0016787">
    <property type="term" value="F:hydrolase activity"/>
    <property type="evidence" value="ECO:0007669"/>
    <property type="project" value="InterPro"/>
</dbReference>
<feature type="domain" description="Calcineurin-like phosphoesterase" evidence="1">
    <location>
        <begin position="1"/>
        <end position="229"/>
    </location>
</feature>
<dbReference type="Gene3D" id="3.60.21.10">
    <property type="match status" value="1"/>
</dbReference>
<dbReference type="SUPFAM" id="SSF56300">
    <property type="entry name" value="Metallo-dependent phosphatases"/>
    <property type="match status" value="1"/>
</dbReference>
<dbReference type="Pfam" id="PF00149">
    <property type="entry name" value="Metallophos"/>
    <property type="match status" value="1"/>
</dbReference>
<dbReference type="EMBL" id="ADLO01000089">
    <property type="protein sequence ID" value="KGF54382.1"/>
    <property type="molecule type" value="Genomic_DNA"/>
</dbReference>
<organism evidence="2 3">
    <name type="scientific">Flavonifractor plautii 1_3_50AFAA</name>
    <dbReference type="NCBI Taxonomy" id="742738"/>
    <lineage>
        <taxon>Bacteria</taxon>
        <taxon>Bacillati</taxon>
        <taxon>Bacillota</taxon>
        <taxon>Clostridia</taxon>
        <taxon>Eubacteriales</taxon>
        <taxon>Oscillospiraceae</taxon>
        <taxon>Flavonifractor</taxon>
    </lineage>
</organism>
<name>A0A096CHT9_FLAPL</name>
<dbReference type="eggNOG" id="COG1409">
    <property type="taxonomic scope" value="Bacteria"/>
</dbReference>
<protein>
    <recommendedName>
        <fullName evidence="1">Calcineurin-like phosphoesterase domain-containing protein</fullName>
    </recommendedName>
</protein>
<proteinExistence type="predicted"/>
<dbReference type="RefSeq" id="WP_044942130.1">
    <property type="nucleotide sequence ID" value="NZ_KN174164.1"/>
</dbReference>
<accession>A0A096CHT9</accession>
<dbReference type="InterPro" id="IPR004843">
    <property type="entry name" value="Calcineurin-like_PHP"/>
</dbReference>
<gene>
    <name evidence="2" type="ORF">HMPREF9460_02886</name>
</gene>
<sequence length="248" mass="29132">MSVYVTGDTHGGFQRLGMKYFPEQKKMNREDMVIIAGDFGGLWGGTPAEKYWLDWLEDKPFTTAFLDGNHENFAMLNALPERLWHGGRIHEVRPHVLHLMRGQVFDIEGYTFFTMGGASSHDIQDGILDPEEPGFEERYWRMRRARAMFRVKGVSWWTEELPSDEEYEEARKNLDAHDWAVDYILTHCAPTSITQKIIPHARADRLTDFLEEVKNRARYHYWLFGHLHDNQAVDKKHILLWEQVVQVI</sequence>
<evidence type="ECO:0000313" key="2">
    <source>
        <dbReference type="EMBL" id="KGF54382.1"/>
    </source>
</evidence>
<dbReference type="AlphaFoldDB" id="A0A096CHT9"/>
<keyword evidence="3" id="KW-1185">Reference proteome</keyword>
<dbReference type="HOGENOM" id="CLU_074814_1_1_9"/>
<comment type="caution">
    <text evidence="2">The sequence shown here is derived from an EMBL/GenBank/DDBJ whole genome shotgun (WGS) entry which is preliminary data.</text>
</comment>
<dbReference type="Proteomes" id="UP000029585">
    <property type="component" value="Unassembled WGS sequence"/>
</dbReference>